<dbReference type="PANTHER" id="PTHR13285:SF23">
    <property type="entry name" value="TEICHOIC ACID D-ALANYLTRANSFERASE"/>
    <property type="match status" value="1"/>
</dbReference>
<evidence type="ECO:0000256" key="8">
    <source>
        <dbReference type="ARBA" id="ARBA00023315"/>
    </source>
</evidence>
<comment type="subcellular location">
    <subcellularLocation>
        <location evidence="1">Cell membrane</location>
        <topology evidence="1">Multi-pass membrane protein</topology>
    </subcellularLocation>
</comment>
<proteinExistence type="inferred from homology"/>
<evidence type="ECO:0000256" key="2">
    <source>
        <dbReference type="ARBA" id="ARBA00010323"/>
    </source>
</evidence>
<feature type="transmembrane region" description="Helical" evidence="10">
    <location>
        <begin position="144"/>
        <end position="168"/>
    </location>
</feature>
<protein>
    <submittedName>
        <fullName evidence="11">D-alanyl-lipoteichoic acid acyltransferase DltB, MBOAT superfamily</fullName>
    </submittedName>
</protein>
<reference evidence="11 12" key="1">
    <citation type="submission" date="2017-02" db="EMBL/GenBank/DDBJ databases">
        <authorList>
            <person name="Peterson S.W."/>
        </authorList>
    </citation>
    <scope>NUCLEOTIDE SEQUENCE [LARGE SCALE GENOMIC DNA]</scope>
    <source>
        <strain evidence="11 12">ATCC 700135</strain>
    </source>
</reference>
<dbReference type="PIRSF" id="PIRSF500217">
    <property type="entry name" value="AlgI"/>
    <property type="match status" value="1"/>
</dbReference>
<evidence type="ECO:0000256" key="1">
    <source>
        <dbReference type="ARBA" id="ARBA00004651"/>
    </source>
</evidence>
<dbReference type="Proteomes" id="UP000189956">
    <property type="component" value="Unassembled WGS sequence"/>
</dbReference>
<dbReference type="GO" id="GO:0016746">
    <property type="term" value="F:acyltransferase activity"/>
    <property type="evidence" value="ECO:0007669"/>
    <property type="project" value="UniProtKB-KW"/>
</dbReference>
<name>A0A1T4JPW3_PORCN</name>
<feature type="transmembrane region" description="Helical" evidence="10">
    <location>
        <begin position="345"/>
        <end position="362"/>
    </location>
</feature>
<dbReference type="GO" id="GO:0042121">
    <property type="term" value="P:alginic acid biosynthetic process"/>
    <property type="evidence" value="ECO:0007669"/>
    <property type="project" value="InterPro"/>
</dbReference>
<sequence length="516" mass="59627">MMDDILSFFGGLDFARILDLLKYNPESPMIFSSGLFFLLFIGFFTIYGLLRHAPRLRILYVVAFSLFFYYKSSGIYVLLLILAATSDFIIAKMMTKETIPTKRKLWLLLSMCVNLGILSYFKYFNFLGDLGVNLLHTIGTWTGYAPFAELEWTVLPIFLPVGISFYTFQTMSYIIDIYRGRITPLKRWIDYVFYVSFFPQLVAGPIVRALDFIPQIHRVPVVTNSDLGRGVFLIITGLIKKALISDYISLNFVDRIFDAPQLYTGFEVLMGVYGYALQIYCDFSGYSDMAIGIALFLGFKFNINFNYPYRSATITEFWRRWHISLSTWLKDYLYIPLGGNRKGKWRTYLNLFITMLLGGLWHGAALRFVLWGAIHGVALAIHKLMMQIFPSLKTEGHEMKPHWRILSMIGTFHLVCFSWIFFRATDMAQVQEILVRITTEFHPELMWEVITGYSTVFAIMLFGYVAHLLPQRALDGLEGGITRSPLVLKSLYIAIVIFIIFQVKSAEVQPFIYFQF</sequence>
<evidence type="ECO:0000313" key="12">
    <source>
        <dbReference type="Proteomes" id="UP000189956"/>
    </source>
</evidence>
<keyword evidence="8 9" id="KW-0012">Acyltransferase</keyword>
<dbReference type="InterPro" id="IPR051085">
    <property type="entry name" value="MB_O-acyltransferase"/>
</dbReference>
<dbReference type="GO" id="GO:0005886">
    <property type="term" value="C:plasma membrane"/>
    <property type="evidence" value="ECO:0007669"/>
    <property type="project" value="UniProtKB-SubCell"/>
</dbReference>
<dbReference type="Pfam" id="PF03062">
    <property type="entry name" value="MBOAT"/>
    <property type="match status" value="1"/>
</dbReference>
<keyword evidence="6 10" id="KW-1133">Transmembrane helix</keyword>
<feature type="transmembrane region" description="Helical" evidence="10">
    <location>
        <begin position="188"/>
        <end position="210"/>
    </location>
</feature>
<comment type="similarity">
    <text evidence="2 9">Belongs to the membrane-bound acyltransferase family.</text>
</comment>
<dbReference type="InterPro" id="IPR028362">
    <property type="entry name" value="AlgI"/>
</dbReference>
<feature type="transmembrane region" description="Helical" evidence="10">
    <location>
        <begin position="105"/>
        <end position="124"/>
    </location>
</feature>
<dbReference type="PIRSF" id="PIRSF016636">
    <property type="entry name" value="AlgI_DltB"/>
    <property type="match status" value="1"/>
</dbReference>
<evidence type="ECO:0000256" key="10">
    <source>
        <dbReference type="SAM" id="Phobius"/>
    </source>
</evidence>
<evidence type="ECO:0000256" key="6">
    <source>
        <dbReference type="ARBA" id="ARBA00022989"/>
    </source>
</evidence>
<gene>
    <name evidence="11" type="ORF">SAMN02745205_00264</name>
</gene>
<dbReference type="EMBL" id="FUWL01000003">
    <property type="protein sequence ID" value="SJZ32240.1"/>
    <property type="molecule type" value="Genomic_DNA"/>
</dbReference>
<feature type="transmembrane region" description="Helical" evidence="10">
    <location>
        <begin position="29"/>
        <end position="47"/>
    </location>
</feature>
<dbReference type="InterPro" id="IPR004299">
    <property type="entry name" value="MBOAT_fam"/>
</dbReference>
<keyword evidence="3 9" id="KW-1003">Cell membrane</keyword>
<evidence type="ECO:0000256" key="9">
    <source>
        <dbReference type="PIRNR" id="PIRNR016636"/>
    </source>
</evidence>
<feature type="transmembrane region" description="Helical" evidence="10">
    <location>
        <begin position="445"/>
        <end position="465"/>
    </location>
</feature>
<dbReference type="PANTHER" id="PTHR13285">
    <property type="entry name" value="ACYLTRANSFERASE"/>
    <property type="match status" value="1"/>
</dbReference>
<keyword evidence="4 9" id="KW-0808">Transferase</keyword>
<dbReference type="AlphaFoldDB" id="A0A1T4JPW3"/>
<feature type="transmembrane region" description="Helical" evidence="10">
    <location>
        <begin position="405"/>
        <end position="425"/>
    </location>
</feature>
<feature type="transmembrane region" description="Helical" evidence="10">
    <location>
        <begin position="286"/>
        <end position="303"/>
    </location>
</feature>
<evidence type="ECO:0000313" key="11">
    <source>
        <dbReference type="EMBL" id="SJZ32240.1"/>
    </source>
</evidence>
<dbReference type="InterPro" id="IPR024194">
    <property type="entry name" value="Ac/AlaTfrase_AlgI/DltB"/>
</dbReference>
<evidence type="ECO:0000256" key="7">
    <source>
        <dbReference type="ARBA" id="ARBA00023136"/>
    </source>
</evidence>
<evidence type="ECO:0000256" key="4">
    <source>
        <dbReference type="ARBA" id="ARBA00022679"/>
    </source>
</evidence>
<organism evidence="11 12">
    <name type="scientific">Porphyromonas cangingivalis</name>
    <dbReference type="NCBI Taxonomy" id="36874"/>
    <lineage>
        <taxon>Bacteria</taxon>
        <taxon>Pseudomonadati</taxon>
        <taxon>Bacteroidota</taxon>
        <taxon>Bacteroidia</taxon>
        <taxon>Bacteroidales</taxon>
        <taxon>Porphyromonadaceae</taxon>
        <taxon>Porphyromonas</taxon>
    </lineage>
</organism>
<keyword evidence="5 10" id="KW-0812">Transmembrane</keyword>
<evidence type="ECO:0000256" key="5">
    <source>
        <dbReference type="ARBA" id="ARBA00022692"/>
    </source>
</evidence>
<keyword evidence="7 9" id="KW-0472">Membrane</keyword>
<feature type="transmembrane region" description="Helical" evidence="10">
    <location>
        <begin position="486"/>
        <end position="503"/>
    </location>
</feature>
<dbReference type="RefSeq" id="WP_420874817.1">
    <property type="nucleotide sequence ID" value="NZ_FUWL01000003.1"/>
</dbReference>
<evidence type="ECO:0000256" key="3">
    <source>
        <dbReference type="ARBA" id="ARBA00022475"/>
    </source>
</evidence>
<accession>A0A1T4JPW3</accession>